<name>A0AAD7W4P0_9TELE</name>
<dbReference type="EMBL" id="JAINUG010000295">
    <property type="protein sequence ID" value="KAJ8383368.1"/>
    <property type="molecule type" value="Genomic_DNA"/>
</dbReference>
<dbReference type="AlphaFoldDB" id="A0AAD7W4P0"/>
<dbReference type="Gene3D" id="3.30.420.10">
    <property type="entry name" value="Ribonuclease H-like superfamily/Ribonuclease H"/>
    <property type="match status" value="1"/>
</dbReference>
<dbReference type="Pfam" id="PF17921">
    <property type="entry name" value="Integrase_H2C2"/>
    <property type="match status" value="1"/>
</dbReference>
<dbReference type="InterPro" id="IPR050951">
    <property type="entry name" value="Retrovirus_Pol_polyprotein"/>
</dbReference>
<dbReference type="InterPro" id="IPR012337">
    <property type="entry name" value="RNaseH-like_sf"/>
</dbReference>
<protein>
    <recommendedName>
        <fullName evidence="1">Gypsy retrotransposon integrase-like protein 1</fullName>
    </recommendedName>
</protein>
<dbReference type="SUPFAM" id="SSF53098">
    <property type="entry name" value="Ribonuclease H-like"/>
    <property type="match status" value="1"/>
</dbReference>
<dbReference type="PANTHER" id="PTHR37984">
    <property type="entry name" value="PROTEIN CBG26694"/>
    <property type="match status" value="1"/>
</dbReference>
<dbReference type="PROSITE" id="PS50994">
    <property type="entry name" value="INTEGRASE"/>
    <property type="match status" value="1"/>
</dbReference>
<keyword evidence="4" id="KW-1185">Reference proteome</keyword>
<dbReference type="InterPro" id="IPR001584">
    <property type="entry name" value="Integrase_cat-core"/>
</dbReference>
<gene>
    <name evidence="3" type="ORF">AAFF_G00221580</name>
</gene>
<sequence>MMFIRNCSNPDLSSVFKCKPISKWSAMEVQEAIDEHQREHQARKRSSKVERFNVATAAAATCSPVVEEFTTMRAGVQEPPTQGKDSLSSLGLADIDVNSCEVSPYWKGQLVELIQKYEDVFSKDKLDCGQAKDFVHRIHLTDDRPFRLPYRRVPPGQYQKLRQTLSEMEEKDLIRKSSNASFDGLGAVLSQVPEGGSKARPIAFANNNPLTYILTKPKLDACEQRWVSKLAPYNFSIQYIPGNRNVVADALSRQPFVKPLVGERLMAEPYGALLKKQSRSKMNPYRTSSGMSANCQGVNQCTSEVGSRSMSSEEVTAVLDGQIEWEKGPNGRVISWLTHDVQKLIPPGLSALPVFSLQELQEKQQGDAVLARVIHYVTRGRRPSRRERVKEPLQVLKTLKQWDKLKMLDGILYRVLKDSLTGKRRYQYVTAAALVKQALQGVHDEAGHQGQYRTLYLAKQRFFWVEMERDVRNYVKTCKRCVVSKTPEPEGRAPFESIKTTSPLEIVCIDFWSAEVPNGKNVDVLVVTDHFTKMAHAFPCHDQSAKQVARQLWDRYFCVYGFPERIHSDQGANFESQLIQELLLIAGVKKSRTTAYHPMGNGAVERFNRTLGGMIRALPPRLKQKWPQMLQTLTFAYNCTAHESTGYAPFYLMYGRTPRLPVDVMFHNVERDCDIVDYDKYVLKLRRISGRHYHLPRPMQSPASNTRPKCTIGGPKAMTSWREIRSCCPTKV</sequence>
<evidence type="ECO:0000313" key="3">
    <source>
        <dbReference type="EMBL" id="KAJ8383368.1"/>
    </source>
</evidence>
<dbReference type="InterPro" id="IPR036397">
    <property type="entry name" value="RNaseH_sf"/>
</dbReference>
<dbReference type="SUPFAM" id="SSF56672">
    <property type="entry name" value="DNA/RNA polymerases"/>
    <property type="match status" value="1"/>
</dbReference>
<dbReference type="Pfam" id="PF00665">
    <property type="entry name" value="rve"/>
    <property type="match status" value="1"/>
</dbReference>
<organism evidence="3 4">
    <name type="scientific">Aldrovandia affinis</name>
    <dbReference type="NCBI Taxonomy" id="143900"/>
    <lineage>
        <taxon>Eukaryota</taxon>
        <taxon>Metazoa</taxon>
        <taxon>Chordata</taxon>
        <taxon>Craniata</taxon>
        <taxon>Vertebrata</taxon>
        <taxon>Euteleostomi</taxon>
        <taxon>Actinopterygii</taxon>
        <taxon>Neopterygii</taxon>
        <taxon>Teleostei</taxon>
        <taxon>Notacanthiformes</taxon>
        <taxon>Halosauridae</taxon>
        <taxon>Aldrovandia</taxon>
    </lineage>
</organism>
<dbReference type="Proteomes" id="UP001221898">
    <property type="component" value="Unassembled WGS sequence"/>
</dbReference>
<dbReference type="FunFam" id="1.10.340.70:FF:000001">
    <property type="entry name" value="Retrovirus-related Pol polyprotein from transposon gypsy-like Protein"/>
    <property type="match status" value="1"/>
</dbReference>
<dbReference type="Gene3D" id="1.10.340.70">
    <property type="match status" value="1"/>
</dbReference>
<dbReference type="FunFam" id="3.30.420.10:FF:000032">
    <property type="entry name" value="Retrovirus-related Pol polyprotein from transposon 297-like Protein"/>
    <property type="match status" value="1"/>
</dbReference>
<proteinExistence type="predicted"/>
<dbReference type="PANTHER" id="PTHR37984:SF15">
    <property type="entry name" value="INTEGRASE CATALYTIC DOMAIN-CONTAINING PROTEIN"/>
    <property type="match status" value="1"/>
</dbReference>
<comment type="caution">
    <text evidence="3">The sequence shown here is derived from an EMBL/GenBank/DDBJ whole genome shotgun (WGS) entry which is preliminary data.</text>
</comment>
<evidence type="ECO:0000256" key="1">
    <source>
        <dbReference type="ARBA" id="ARBA00039658"/>
    </source>
</evidence>
<reference evidence="3" key="1">
    <citation type="journal article" date="2023" name="Science">
        <title>Genome structures resolve the early diversification of teleost fishes.</title>
        <authorList>
            <person name="Parey E."/>
            <person name="Louis A."/>
            <person name="Montfort J."/>
            <person name="Bouchez O."/>
            <person name="Roques C."/>
            <person name="Iampietro C."/>
            <person name="Lluch J."/>
            <person name="Castinel A."/>
            <person name="Donnadieu C."/>
            <person name="Desvignes T."/>
            <person name="Floi Bucao C."/>
            <person name="Jouanno E."/>
            <person name="Wen M."/>
            <person name="Mejri S."/>
            <person name="Dirks R."/>
            <person name="Jansen H."/>
            <person name="Henkel C."/>
            <person name="Chen W.J."/>
            <person name="Zahm M."/>
            <person name="Cabau C."/>
            <person name="Klopp C."/>
            <person name="Thompson A.W."/>
            <person name="Robinson-Rechavi M."/>
            <person name="Braasch I."/>
            <person name="Lecointre G."/>
            <person name="Bobe J."/>
            <person name="Postlethwait J.H."/>
            <person name="Berthelot C."/>
            <person name="Roest Crollius H."/>
            <person name="Guiguen Y."/>
        </authorList>
    </citation>
    <scope>NUCLEOTIDE SEQUENCE</scope>
    <source>
        <strain evidence="3">NC1722</strain>
    </source>
</reference>
<dbReference type="GO" id="GO:0015074">
    <property type="term" value="P:DNA integration"/>
    <property type="evidence" value="ECO:0007669"/>
    <property type="project" value="InterPro"/>
</dbReference>
<dbReference type="InterPro" id="IPR041588">
    <property type="entry name" value="Integrase_H2C2"/>
</dbReference>
<feature type="domain" description="Integrase catalytic" evidence="2">
    <location>
        <begin position="499"/>
        <end position="657"/>
    </location>
</feature>
<dbReference type="InterPro" id="IPR043502">
    <property type="entry name" value="DNA/RNA_pol_sf"/>
</dbReference>
<evidence type="ECO:0000259" key="2">
    <source>
        <dbReference type="PROSITE" id="PS50994"/>
    </source>
</evidence>
<accession>A0AAD7W4P0</accession>
<dbReference type="GO" id="GO:0003676">
    <property type="term" value="F:nucleic acid binding"/>
    <property type="evidence" value="ECO:0007669"/>
    <property type="project" value="InterPro"/>
</dbReference>
<evidence type="ECO:0000313" key="4">
    <source>
        <dbReference type="Proteomes" id="UP001221898"/>
    </source>
</evidence>